<comment type="caution">
    <text evidence="2">The sequence shown here is derived from an EMBL/GenBank/DDBJ whole genome shotgun (WGS) entry which is preliminary data.</text>
</comment>
<gene>
    <name evidence="2" type="ORF">FQY83_10615</name>
</gene>
<keyword evidence="1" id="KW-0812">Transmembrane</keyword>
<dbReference type="InterPro" id="IPR012902">
    <property type="entry name" value="N_methyl_site"/>
</dbReference>
<feature type="transmembrane region" description="Helical" evidence="1">
    <location>
        <begin position="92"/>
        <end position="115"/>
    </location>
</feature>
<reference evidence="2 3" key="1">
    <citation type="journal article" date="2008" name="Int. J. Syst. Evol. Microbiol.">
        <title>Luteimonas marina sp. nov., isolated from seawater.</title>
        <authorList>
            <person name="Baik K.S."/>
            <person name="Park S.C."/>
            <person name="Kim M.S."/>
            <person name="Kim E.M."/>
            <person name="Park C."/>
            <person name="Chun J."/>
            <person name="Seong C.N."/>
        </authorList>
    </citation>
    <scope>NUCLEOTIDE SEQUENCE [LARGE SCALE GENOMIC DNA]</scope>
    <source>
        <strain evidence="2 3">FR1330</strain>
    </source>
</reference>
<evidence type="ECO:0000313" key="2">
    <source>
        <dbReference type="EMBL" id="TWT20187.1"/>
    </source>
</evidence>
<keyword evidence="1" id="KW-0472">Membrane</keyword>
<dbReference type="OrthoDB" id="5801210at2"/>
<name>A0A5C5U2K0_9GAMM</name>
<dbReference type="AlphaFoldDB" id="A0A5C5U2K0"/>
<protein>
    <submittedName>
        <fullName evidence="2">Prepilin-type N-terminal cleavage/methylation domain-containing protein</fullName>
    </submittedName>
</protein>
<evidence type="ECO:0000313" key="3">
    <source>
        <dbReference type="Proteomes" id="UP000319980"/>
    </source>
</evidence>
<proteinExistence type="predicted"/>
<dbReference type="NCBIfam" id="TIGR02532">
    <property type="entry name" value="IV_pilin_GFxxxE"/>
    <property type="match status" value="1"/>
</dbReference>
<dbReference type="Proteomes" id="UP000319980">
    <property type="component" value="Unassembled WGS sequence"/>
</dbReference>
<keyword evidence="3" id="KW-1185">Reference proteome</keyword>
<sequence>MRWFADRNRRAGRRLAILRRVGPHPNPPPQAGEGAGAALAVGSLPRLRGRAGVGARARCLQEKNNSRGRFTDISRGDGIIPRAAGRGPQRGFTLLEILLATTLLAAGLALGFATLRAATATVDRGEALADRTERMRAVEGFLRRRLSSATPIAFAIEDDTGRMIRFIGEPDRVRFVADLPNYLGRGGPHLHDIAVLDGDGGQRLAVSFAMAIAGGTIEDRNARPPESLVPDLTDARFRYRGIGEDGYLGEWTDTWEQVDTLPLQVSIELASRSGGTWPPLVVMLPQRMGGMVP</sequence>
<dbReference type="EMBL" id="VOHK01000004">
    <property type="protein sequence ID" value="TWT20187.1"/>
    <property type="molecule type" value="Genomic_DNA"/>
</dbReference>
<evidence type="ECO:0000256" key="1">
    <source>
        <dbReference type="SAM" id="Phobius"/>
    </source>
</evidence>
<keyword evidence="1" id="KW-1133">Transmembrane helix</keyword>
<accession>A0A5C5U2K0</accession>
<dbReference type="Pfam" id="PF07963">
    <property type="entry name" value="N_methyl"/>
    <property type="match status" value="1"/>
</dbReference>
<organism evidence="2 3">
    <name type="scientific">Luteimonas marina</name>
    <dbReference type="NCBI Taxonomy" id="488485"/>
    <lineage>
        <taxon>Bacteria</taxon>
        <taxon>Pseudomonadati</taxon>
        <taxon>Pseudomonadota</taxon>
        <taxon>Gammaproteobacteria</taxon>
        <taxon>Lysobacterales</taxon>
        <taxon>Lysobacteraceae</taxon>
        <taxon>Luteimonas</taxon>
    </lineage>
</organism>